<dbReference type="RefSeq" id="XP_040737602.1">
    <property type="nucleotide sequence ID" value="XM_040881980.1"/>
</dbReference>
<dbReference type="PANTHER" id="PTHR12827">
    <property type="entry name" value="MEIOTIC CHECKPOINT REGULATOR TSG24 FAMILY MEMBER"/>
    <property type="match status" value="1"/>
</dbReference>
<dbReference type="InterPro" id="IPR048971">
    <property type="entry name" value="Apc1_3rd"/>
</dbReference>
<feature type="region of interest" description="Disordered" evidence="6">
    <location>
        <begin position="438"/>
        <end position="457"/>
    </location>
</feature>
<dbReference type="PANTHER" id="PTHR12827:SF3">
    <property type="entry name" value="ANAPHASE-PROMOTING COMPLEX SUBUNIT 1"/>
    <property type="match status" value="1"/>
</dbReference>
<keyword evidence="10" id="KW-1185">Reference proteome</keyword>
<protein>
    <submittedName>
        <fullName evidence="9">Uncharacterized protein</fullName>
    </submittedName>
</protein>
<feature type="domain" description="Anaphase-promoting complex subunit 1 N-terminal" evidence="7">
    <location>
        <begin position="29"/>
        <end position="791"/>
    </location>
</feature>
<feature type="compositionally biased region" description="Basic residues" evidence="6">
    <location>
        <begin position="332"/>
        <end position="350"/>
    </location>
</feature>
<keyword evidence="3" id="KW-0677">Repeat</keyword>
<comment type="similarity">
    <text evidence="1">Belongs to the APC1 family.</text>
</comment>
<dbReference type="GO" id="GO:0070979">
    <property type="term" value="P:protein K11-linked ubiquitination"/>
    <property type="evidence" value="ECO:0007669"/>
    <property type="project" value="TreeGrafter"/>
</dbReference>
<dbReference type="Proteomes" id="UP000249363">
    <property type="component" value="Unassembled WGS sequence"/>
</dbReference>
<name>A0A364LBB6_TALAM</name>
<organism evidence="9 10">
    <name type="scientific">Talaromyces amestolkiae</name>
    <dbReference type="NCBI Taxonomy" id="1196081"/>
    <lineage>
        <taxon>Eukaryota</taxon>
        <taxon>Fungi</taxon>
        <taxon>Dikarya</taxon>
        <taxon>Ascomycota</taxon>
        <taxon>Pezizomycotina</taxon>
        <taxon>Eurotiomycetes</taxon>
        <taxon>Eurotiomycetidae</taxon>
        <taxon>Eurotiales</taxon>
        <taxon>Trichocomaceae</taxon>
        <taxon>Talaromyces</taxon>
        <taxon>Talaromyces sect. Talaromyces</taxon>
    </lineage>
</organism>
<evidence type="ECO:0000256" key="3">
    <source>
        <dbReference type="ARBA" id="ARBA00022737"/>
    </source>
</evidence>
<dbReference type="EMBL" id="MIKG01000022">
    <property type="protein sequence ID" value="RAO73088.1"/>
    <property type="molecule type" value="Genomic_DNA"/>
</dbReference>
<feature type="compositionally biased region" description="Polar residues" evidence="6">
    <location>
        <begin position="220"/>
        <end position="229"/>
    </location>
</feature>
<proteinExistence type="inferred from homology"/>
<dbReference type="FunFam" id="1.25.10.10:FF:000217">
    <property type="entry name" value="20S cyclosome subunit (APC1/BimE)"/>
    <property type="match status" value="1"/>
</dbReference>
<dbReference type="Pfam" id="PF12859">
    <property type="entry name" value="ANAPC1"/>
    <property type="match status" value="1"/>
</dbReference>
<dbReference type="Gene3D" id="1.25.10.10">
    <property type="entry name" value="Leucine-rich Repeat Variant"/>
    <property type="match status" value="2"/>
</dbReference>
<feature type="domain" description="Anaphase-promoting complex subunit 1 beta-sandwich" evidence="8">
    <location>
        <begin position="1756"/>
        <end position="1821"/>
    </location>
</feature>
<feature type="compositionally biased region" description="Polar residues" evidence="6">
    <location>
        <begin position="441"/>
        <end position="457"/>
    </location>
</feature>
<dbReference type="FunFam" id="1.25.10.10:FF:000400">
    <property type="entry name" value="20S cyclosome subunit (APC1/BimE), putative"/>
    <property type="match status" value="1"/>
</dbReference>
<keyword evidence="2" id="KW-0132">Cell division</keyword>
<dbReference type="STRING" id="1196081.A0A364LBB6"/>
<keyword evidence="4" id="KW-0498">Mitosis</keyword>
<evidence type="ECO:0000256" key="5">
    <source>
        <dbReference type="ARBA" id="ARBA00023306"/>
    </source>
</evidence>
<dbReference type="GO" id="GO:0005680">
    <property type="term" value="C:anaphase-promoting complex"/>
    <property type="evidence" value="ECO:0007669"/>
    <property type="project" value="InterPro"/>
</dbReference>
<feature type="region of interest" description="Disordered" evidence="6">
    <location>
        <begin position="330"/>
        <end position="366"/>
    </location>
</feature>
<accession>A0A364LBB6</accession>
<evidence type="ECO:0000259" key="7">
    <source>
        <dbReference type="Pfam" id="PF12859"/>
    </source>
</evidence>
<keyword evidence="5" id="KW-0131">Cell cycle</keyword>
<dbReference type="InterPro" id="IPR024990">
    <property type="entry name" value="Apc1"/>
</dbReference>
<reference evidence="9 10" key="1">
    <citation type="journal article" date="2017" name="Biotechnol. Biofuels">
        <title>Differential beta-glucosidase expression as a function of carbon source availability in Talaromyces amestolkiae: a genomic and proteomic approach.</title>
        <authorList>
            <person name="de Eugenio L.I."/>
            <person name="Mendez-Liter J.A."/>
            <person name="Nieto-Dominguez M."/>
            <person name="Alonso L."/>
            <person name="Gil-Munoz J."/>
            <person name="Barriuso J."/>
            <person name="Prieto A."/>
            <person name="Martinez M.J."/>
        </authorList>
    </citation>
    <scope>NUCLEOTIDE SEQUENCE [LARGE SCALE GENOMIC DNA]</scope>
    <source>
        <strain evidence="9 10">CIB</strain>
    </source>
</reference>
<dbReference type="GO" id="GO:0060090">
    <property type="term" value="F:molecular adaptor activity"/>
    <property type="evidence" value="ECO:0007669"/>
    <property type="project" value="TreeGrafter"/>
</dbReference>
<comment type="caution">
    <text evidence="9">The sequence shown here is derived from an EMBL/GenBank/DDBJ whole genome shotgun (WGS) entry which is preliminary data.</text>
</comment>
<sequence>MASVRSLGLHHPPALPFLINEGLLPIDPSDDDYIWYTQRAESEDDITYTKNCAVWSRSGVVKRVFRVGIEKEEIRHVVLTNFPSVTSREDAQISDTKSFGPKDIKNVEEDEMARVVVAPIDHGFTKGRLHSQEDDSKALVVVLKTQAHIFFLAGNTHVVPLPFEVDSVFSSPRGLIFQRRIPEPQSTSLPSAPPNSFLSQTFTDSRRSDNFRSSRGIESRLSSTAQPSRPQKKSDDLDMPRTFSLTDPHSEMGHVVANQSTHAAHAVQDSWAFDSLDPIEEIVYVSAVNELTGDKVSPKESPLVLVVTVNTETGLYTIWTAKFRSDVNAQMSKKRKKPLASGARSKRRSSHYGMATGATTPVARPSGIRESIGAGRNIHGASFSQSFQLEDPPEQNDFASQMGQDFEELRVPSKTSRRVSSLLARTDLGGSQDRQAFSDLATGNQGGTTNHGSLRQSIGGYSTRTSFGYNLRNSFAGNASIYSSTSSFLDAPVDRLLAELNNGGDFEGFESMDLTGPMSGLPKEMMLRKVESFSSGLSTGSFSFSELKRSRPKPKAFTLRPNESIHQKTTNSFALCLLDSISNCLVVVDLKVQNVSLSDRERKKQKTSQKKGEISTVVHAIGIQHAANVLDVCKIVDDGISRILTLKSTMDGKGELALHSPWSPSIKIELPHKLSLHSPDRLSIVQNRAPDTGLKRVIDDPNLKLAAFGRSSSRGQVDVIDSQKRCHRIQIQLQPTNPLVKKALAVCRFALRESRRAADGLYTAWWEVLRWLSSRESDENDLEWTAFVVVIFTMAVGFINSPQPRLATKKQRRKGGILRSSSGSYIDQESWDSMTEKIAGSSGVTASWMMNSSWTWATGQKDDSASKPFLAENQTQTEQSKNSYLLRCVGLARDFFDSPQGEAASGSEGYLPTAISQSQDIRCTALCSILVGLHLLREEQKLSICDSESSYQERGMLAPLLAQIGGWVGWKSWTWSEDGYFGTEMATITRWAFDGSQISGLDMPAEPFVPPSIFDYLQGSIVAPSENTFSTLLDIFPGSDRTSDKPSLRKEVMGLTPRTMAINGFMSEVHRTSSTVDKVKLLLRWGLTVSVIESLPEGVSAPLFEIIVRVQIKPPVSCTAALIGLIDRDDLYISMEVEGTTQPASRLQIGTGHVSSRDVHHIGASTLDYELSNSFEASVEADRMAVTRLMYREDRRLQEASRLLNQSKAPVAQCIPEPGWTDSELLEAQKEVVQLVTMRTLSVPAGRALFMFSGRSPLLTEKLPIPSFSLQCLMKPSNVTISADRSAFNEEKVCWAFFHNGTATGLAISKASKGIDTSWILYNKPQELTNRHAGFLLALGLNGHLKNLAKWVAFKYLTPKHTMTSIGLLLGLSVSYLGTMDTLITRLLSVHVTRMLPQGAAELNLSPLTQTAGVMGIGLLYCDSQHRRMSEVLLSEIENVEQEEVGISQETLRDEGYRLAAGFALGFINLGKGKDLRGLRDMQVVERLLALAIGTKNVEMVHILDRATAGATIALAIIFMKTNDEMLACKIDIPDTIVQYDYVRPDIFLLRTLARHLIMWDSIEPTSEWLLRSIPKSYRKKHGLSTIRQLSSDDMPFFNIIAGLCFAIGLRYAGSAHSQARDLLIRFLDQFRRIVRLPASNYDSQLARNSVRHCQDIVAISAAAIMAGTGDLNLFRRLRSLHGRVDAHTTYGSHMAAHMAIGLLFLGGGCYTLGTSNLAVASMLCAFYPLFPTSVLDNKCHLQAFRHLWVLAAEPRCLIARDVDTRRPISIPVSLHMKDGTTRETTAPCLLPNLEEIASVKAHGRDHWPLVLDFDRNEQLRGKFRRGDQSIYLRRNSTYDPSESSVFASTLLGLSEAQDILPSTAIGSWRRPIPNNVALLMSQGRRGNKATNTVRQDVWDWVFALRPLHGLDVGDRSVVLPPSATFHFRSRLLAAENGVTSMITIPAWLRVSSVDSRLVLESMVNETFVGLTTTHGPGHAFDEVKDRLWQLRLLFDWVDRQVELERRGDAAGLAEEDGEKNSYAQSTAVQKQANKKGIEGGLWLKYDIIEQARWKIWGIQARNLERETAGHTV</sequence>
<evidence type="ECO:0000256" key="1">
    <source>
        <dbReference type="ARBA" id="ARBA00010547"/>
    </source>
</evidence>
<evidence type="ECO:0000256" key="2">
    <source>
        <dbReference type="ARBA" id="ARBA00022618"/>
    </source>
</evidence>
<feature type="compositionally biased region" description="Polar residues" evidence="6">
    <location>
        <begin position="184"/>
        <end position="203"/>
    </location>
</feature>
<dbReference type="Pfam" id="PF21282">
    <property type="entry name" value="APC1_3rd"/>
    <property type="match status" value="1"/>
</dbReference>
<evidence type="ECO:0000256" key="4">
    <source>
        <dbReference type="ARBA" id="ARBA00022776"/>
    </source>
</evidence>
<dbReference type="GO" id="GO:0031145">
    <property type="term" value="P:anaphase-promoting complex-dependent catabolic process"/>
    <property type="evidence" value="ECO:0007669"/>
    <property type="project" value="TreeGrafter"/>
</dbReference>
<dbReference type="InterPro" id="IPR011989">
    <property type="entry name" value="ARM-like"/>
</dbReference>
<evidence type="ECO:0000256" key="6">
    <source>
        <dbReference type="SAM" id="MobiDB-lite"/>
    </source>
</evidence>
<gene>
    <name evidence="9" type="ORF">BHQ10_009100</name>
</gene>
<dbReference type="OrthoDB" id="26401at2759"/>
<feature type="region of interest" description="Disordered" evidence="6">
    <location>
        <begin position="184"/>
        <end position="244"/>
    </location>
</feature>
<dbReference type="GO" id="GO:0051301">
    <property type="term" value="P:cell division"/>
    <property type="evidence" value="ECO:0007669"/>
    <property type="project" value="UniProtKB-KW"/>
</dbReference>
<dbReference type="GeneID" id="63798314"/>
<dbReference type="InterPro" id="IPR049255">
    <property type="entry name" value="Apc1_N"/>
</dbReference>
<evidence type="ECO:0000313" key="9">
    <source>
        <dbReference type="EMBL" id="RAO73088.1"/>
    </source>
</evidence>
<dbReference type="GO" id="GO:0007091">
    <property type="term" value="P:metaphase/anaphase transition of mitotic cell cycle"/>
    <property type="evidence" value="ECO:0007669"/>
    <property type="project" value="TreeGrafter"/>
</dbReference>
<evidence type="ECO:0000313" key="10">
    <source>
        <dbReference type="Proteomes" id="UP000249363"/>
    </source>
</evidence>
<evidence type="ECO:0000259" key="8">
    <source>
        <dbReference type="Pfam" id="PF21282"/>
    </source>
</evidence>
<feature type="compositionally biased region" description="Basic and acidic residues" evidence="6">
    <location>
        <begin position="204"/>
        <end position="218"/>
    </location>
</feature>